<proteinExistence type="predicted"/>
<reference evidence="1 2" key="1">
    <citation type="submission" date="2023-08" db="EMBL/GenBank/DDBJ databases">
        <title>A Necator americanus chromosomal reference genome.</title>
        <authorList>
            <person name="Ilik V."/>
            <person name="Petrzelkova K.J."/>
            <person name="Pardy F."/>
            <person name="Fuh T."/>
            <person name="Niatou-Singa F.S."/>
            <person name="Gouil Q."/>
            <person name="Baker L."/>
            <person name="Ritchie M.E."/>
            <person name="Jex A.R."/>
            <person name="Gazzola D."/>
            <person name="Li H."/>
            <person name="Toshio Fujiwara R."/>
            <person name="Zhan B."/>
            <person name="Aroian R.V."/>
            <person name="Pafco B."/>
            <person name="Schwarz E.M."/>
        </authorList>
    </citation>
    <scope>NUCLEOTIDE SEQUENCE [LARGE SCALE GENOMIC DNA]</scope>
    <source>
        <strain evidence="1 2">Aroian</strain>
        <tissue evidence="1">Whole animal</tissue>
    </source>
</reference>
<dbReference type="EMBL" id="JAVFWL010000006">
    <property type="protein sequence ID" value="KAK6765773.1"/>
    <property type="molecule type" value="Genomic_DNA"/>
</dbReference>
<sequence length="188" mass="21458">MIEIWQRQWKPMQLAFLEVEAEPSPNAIRAIEVQGKFVRLIYDMKQQTIAVVRTPVGYKTSFIVLCGVRQGRRQHPSCSSSLRRTVDQCFANVALELLVCLFTILENSYDIVTLPECTMELLYIVNLAWKLTAAFGFFVMTSESGGGSPRGLQSEFLSCILKNNCSYKSDIQQRWAEAFFAFIYLTKC</sequence>
<evidence type="ECO:0000313" key="1">
    <source>
        <dbReference type="EMBL" id="KAK6765773.1"/>
    </source>
</evidence>
<organism evidence="1 2">
    <name type="scientific">Necator americanus</name>
    <name type="common">Human hookworm</name>
    <dbReference type="NCBI Taxonomy" id="51031"/>
    <lineage>
        <taxon>Eukaryota</taxon>
        <taxon>Metazoa</taxon>
        <taxon>Ecdysozoa</taxon>
        <taxon>Nematoda</taxon>
        <taxon>Chromadorea</taxon>
        <taxon>Rhabditida</taxon>
        <taxon>Rhabditina</taxon>
        <taxon>Rhabditomorpha</taxon>
        <taxon>Strongyloidea</taxon>
        <taxon>Ancylostomatidae</taxon>
        <taxon>Bunostominae</taxon>
        <taxon>Necator</taxon>
    </lineage>
</organism>
<name>A0ABR1ET06_NECAM</name>
<accession>A0ABR1ET06</accession>
<protein>
    <submittedName>
        <fullName evidence="1">Uncharacterized protein</fullName>
    </submittedName>
</protein>
<dbReference type="Proteomes" id="UP001303046">
    <property type="component" value="Unassembled WGS sequence"/>
</dbReference>
<comment type="caution">
    <text evidence="1">The sequence shown here is derived from an EMBL/GenBank/DDBJ whole genome shotgun (WGS) entry which is preliminary data.</text>
</comment>
<gene>
    <name evidence="1" type="primary">Necator_chrX.g25761</name>
    <name evidence="1" type="ORF">RB195_025595</name>
</gene>
<keyword evidence="2" id="KW-1185">Reference proteome</keyword>
<evidence type="ECO:0000313" key="2">
    <source>
        <dbReference type="Proteomes" id="UP001303046"/>
    </source>
</evidence>